<feature type="domain" description="GGDEF" evidence="5">
    <location>
        <begin position="451"/>
        <end position="586"/>
    </location>
</feature>
<comment type="caution">
    <text evidence="6">The sequence shown here is derived from an EMBL/GenBank/DDBJ whole genome shotgun (WGS) entry which is preliminary data.</text>
</comment>
<organism evidence="6 7">
    <name type="scientific">Alcaligenes xylosoxydans xylosoxydans</name>
    <name type="common">Achromobacter xylosoxidans</name>
    <dbReference type="NCBI Taxonomy" id="85698"/>
    <lineage>
        <taxon>Bacteria</taxon>
        <taxon>Pseudomonadati</taxon>
        <taxon>Pseudomonadota</taxon>
        <taxon>Betaproteobacteria</taxon>
        <taxon>Burkholderiales</taxon>
        <taxon>Alcaligenaceae</taxon>
        <taxon>Achromobacter</taxon>
    </lineage>
</organism>
<dbReference type="RefSeq" id="WP_076415000.1">
    <property type="nucleotide sequence ID" value="NZ_AP028040.1"/>
</dbReference>
<dbReference type="Proteomes" id="UP000187251">
    <property type="component" value="Unassembled WGS sequence"/>
</dbReference>
<protein>
    <recommendedName>
        <fullName evidence="1">diguanylate cyclase</fullName>
        <ecNumber evidence="1">2.7.7.65</ecNumber>
    </recommendedName>
</protein>
<name>A0A1R1JNH4_ALCXX</name>
<evidence type="ECO:0000256" key="2">
    <source>
        <dbReference type="ARBA" id="ARBA00034247"/>
    </source>
</evidence>
<keyword evidence="3" id="KW-0472">Membrane</keyword>
<evidence type="ECO:0000259" key="4">
    <source>
        <dbReference type="PROSITE" id="PS50885"/>
    </source>
</evidence>
<dbReference type="OrthoDB" id="9813903at2"/>
<dbReference type="GO" id="GO:0007165">
    <property type="term" value="P:signal transduction"/>
    <property type="evidence" value="ECO:0007669"/>
    <property type="project" value="InterPro"/>
</dbReference>
<dbReference type="EMBL" id="MJMN01000037">
    <property type="protein sequence ID" value="OMG80396.1"/>
    <property type="molecule type" value="Genomic_DNA"/>
</dbReference>
<keyword evidence="3" id="KW-0812">Transmembrane</keyword>
<accession>A0A1R1JNH4</accession>
<dbReference type="PROSITE" id="PS50887">
    <property type="entry name" value="GGDEF"/>
    <property type="match status" value="1"/>
</dbReference>
<comment type="catalytic activity">
    <reaction evidence="2">
        <text>2 GTP = 3',3'-c-di-GMP + 2 diphosphate</text>
        <dbReference type="Rhea" id="RHEA:24898"/>
        <dbReference type="ChEBI" id="CHEBI:33019"/>
        <dbReference type="ChEBI" id="CHEBI:37565"/>
        <dbReference type="ChEBI" id="CHEBI:58805"/>
        <dbReference type="EC" id="2.7.7.65"/>
    </reaction>
</comment>
<dbReference type="CDD" id="cd01949">
    <property type="entry name" value="GGDEF"/>
    <property type="match status" value="1"/>
</dbReference>
<dbReference type="FunFam" id="3.30.70.270:FF:000001">
    <property type="entry name" value="Diguanylate cyclase domain protein"/>
    <property type="match status" value="1"/>
</dbReference>
<dbReference type="InterPro" id="IPR043128">
    <property type="entry name" value="Rev_trsase/Diguanyl_cyclase"/>
</dbReference>
<dbReference type="GO" id="GO:0016020">
    <property type="term" value="C:membrane"/>
    <property type="evidence" value="ECO:0007669"/>
    <property type="project" value="InterPro"/>
</dbReference>
<evidence type="ECO:0000313" key="6">
    <source>
        <dbReference type="EMBL" id="OMG80396.1"/>
    </source>
</evidence>
<dbReference type="SUPFAM" id="SSF55073">
    <property type="entry name" value="Nucleotide cyclase"/>
    <property type="match status" value="1"/>
</dbReference>
<sequence>MLRSRFSIKSLERYFLILAAGVVLPMSVLTGILLIQSRTAYLASTDAMRAFGVVRTTVAAMEMVSAERGPMNAALGADYPVAQPMLDALQQARDRSDASIADLLALYRAPLSPNSAREFTNVQRIRHALLKAREQADIVIATRRADVSGLRVQAVVDGMVALVPELQAAMAASVGVVMQNEADAPNLLTLALLASELREQAGLLGSAFTPALAKHRQLTEADEYRIERVLGRIDQLRDLLETRMATRPDLRASLAYNDMRHFYFDEGMRYLEEVRDMAALQPGGARLTARELAAAYVPLMHAIGQFRDLMLEQMEQSMRAHRAQAIRLLLITLVAATALAAALMLSLRQFRRRVIRPFVQATRIIGAIADGTPAATIPVGKYRGEVDGMFEALSVLKDNAAARRQAELERDRLIVDLAVMAETDFLTGLLNRRAFENRLEQALTQWRGTDAVLAFILFDIDDFKGINDTHGHASGDEALKTVAGLCRQTWRQADVVARVGGEEFAVLCHVGAADHAVQAAERMRRRIAQARVTAQDGTVFTLTASFGVAYASWRNAEAADTLFRRADELLYRAKMDGKNRVVPGAVG</sequence>
<feature type="domain" description="HAMP" evidence="4">
    <location>
        <begin position="352"/>
        <end position="405"/>
    </location>
</feature>
<feature type="transmembrane region" description="Helical" evidence="3">
    <location>
        <begin position="325"/>
        <end position="347"/>
    </location>
</feature>
<dbReference type="PROSITE" id="PS50885">
    <property type="entry name" value="HAMP"/>
    <property type="match status" value="1"/>
</dbReference>
<dbReference type="InterPro" id="IPR000160">
    <property type="entry name" value="GGDEF_dom"/>
</dbReference>
<evidence type="ECO:0000256" key="3">
    <source>
        <dbReference type="SAM" id="Phobius"/>
    </source>
</evidence>
<dbReference type="InterPro" id="IPR003660">
    <property type="entry name" value="HAMP_dom"/>
</dbReference>
<dbReference type="Gene3D" id="3.30.70.270">
    <property type="match status" value="1"/>
</dbReference>
<dbReference type="PANTHER" id="PTHR45138">
    <property type="entry name" value="REGULATORY COMPONENTS OF SENSORY TRANSDUCTION SYSTEM"/>
    <property type="match status" value="1"/>
</dbReference>
<dbReference type="SMART" id="SM00267">
    <property type="entry name" value="GGDEF"/>
    <property type="match status" value="1"/>
</dbReference>
<dbReference type="AlphaFoldDB" id="A0A1R1JNH4"/>
<dbReference type="NCBIfam" id="TIGR00254">
    <property type="entry name" value="GGDEF"/>
    <property type="match status" value="1"/>
</dbReference>
<dbReference type="Gene3D" id="6.10.340.10">
    <property type="match status" value="1"/>
</dbReference>
<dbReference type="GO" id="GO:0052621">
    <property type="term" value="F:diguanylate cyclase activity"/>
    <property type="evidence" value="ECO:0007669"/>
    <property type="project" value="UniProtKB-EC"/>
</dbReference>
<keyword evidence="3" id="KW-1133">Transmembrane helix</keyword>
<gene>
    <name evidence="6" type="ORF">BIZ92_31905</name>
</gene>
<dbReference type="EC" id="2.7.7.65" evidence="1"/>
<dbReference type="Pfam" id="PF00990">
    <property type="entry name" value="GGDEF"/>
    <property type="match status" value="1"/>
</dbReference>
<evidence type="ECO:0000313" key="7">
    <source>
        <dbReference type="Proteomes" id="UP000187251"/>
    </source>
</evidence>
<evidence type="ECO:0000256" key="1">
    <source>
        <dbReference type="ARBA" id="ARBA00012528"/>
    </source>
</evidence>
<dbReference type="PANTHER" id="PTHR45138:SF9">
    <property type="entry name" value="DIGUANYLATE CYCLASE DGCM-RELATED"/>
    <property type="match status" value="1"/>
</dbReference>
<feature type="transmembrane region" description="Helical" evidence="3">
    <location>
        <begin position="14"/>
        <end position="35"/>
    </location>
</feature>
<evidence type="ECO:0000259" key="5">
    <source>
        <dbReference type="PROSITE" id="PS50887"/>
    </source>
</evidence>
<proteinExistence type="predicted"/>
<reference evidence="6 7" key="1">
    <citation type="submission" date="2016-09" db="EMBL/GenBank/DDBJ databases">
        <title>Phylogenomics of Achromobacter.</title>
        <authorList>
            <person name="Jeukens J."/>
            <person name="Freschi L."/>
            <person name="Vincent A.T."/>
            <person name="Emond-Rheault J.-G."/>
            <person name="Kukavica-Ibrulj I."/>
            <person name="Charette S.J."/>
            <person name="Levesque R.C."/>
        </authorList>
    </citation>
    <scope>NUCLEOTIDE SEQUENCE [LARGE SCALE GENOMIC DNA]</scope>
    <source>
        <strain evidence="6 7">AUS488</strain>
    </source>
</reference>
<dbReference type="InterPro" id="IPR050469">
    <property type="entry name" value="Diguanylate_Cyclase"/>
</dbReference>
<dbReference type="InterPro" id="IPR029787">
    <property type="entry name" value="Nucleotide_cyclase"/>
</dbReference>